<keyword evidence="1" id="KW-0812">Transmembrane</keyword>
<proteinExistence type="predicted"/>
<feature type="transmembrane region" description="Helical" evidence="1">
    <location>
        <begin position="72"/>
        <end position="93"/>
    </location>
</feature>
<feature type="transmembrane region" description="Helical" evidence="1">
    <location>
        <begin position="16"/>
        <end position="35"/>
    </location>
</feature>
<dbReference type="EMBL" id="LNCU01000045">
    <property type="protein sequence ID" value="KWV57069.1"/>
    <property type="molecule type" value="Genomic_DNA"/>
</dbReference>
<keyword evidence="1" id="KW-1133">Transmembrane helix</keyword>
<protein>
    <recommendedName>
        <fullName evidence="4">Oxidase</fullName>
    </recommendedName>
</protein>
<sequence>MNGSSGDHETLWRGPLLAWSALLALAAISLGSAYLPLGAGNVAVNLVIAVVMAAVLAIFLMDLRNGTTLVRIVASTGLFWMIFMFVLTFSDYLSRG</sequence>
<accession>A0A109JXT0</accession>
<dbReference type="NCBIfam" id="TIGR02229">
    <property type="entry name" value="caa3_sub_IV"/>
    <property type="match status" value="1"/>
</dbReference>
<keyword evidence="1" id="KW-0472">Membrane</keyword>
<dbReference type="RefSeq" id="WP_066506175.1">
    <property type="nucleotide sequence ID" value="NZ_LNCU01000045.1"/>
</dbReference>
<gene>
    <name evidence="2" type="ORF">AS156_03660</name>
</gene>
<dbReference type="OrthoDB" id="7274139at2"/>
<name>A0A109JXT0_9BRAD</name>
<dbReference type="InterPro" id="IPR011743">
    <property type="entry name" value="Caa3_sub_IV"/>
</dbReference>
<dbReference type="Proteomes" id="UP000057737">
    <property type="component" value="Unassembled WGS sequence"/>
</dbReference>
<evidence type="ECO:0000256" key="1">
    <source>
        <dbReference type="SAM" id="Phobius"/>
    </source>
</evidence>
<dbReference type="AlphaFoldDB" id="A0A109JXT0"/>
<evidence type="ECO:0000313" key="3">
    <source>
        <dbReference type="Proteomes" id="UP000057737"/>
    </source>
</evidence>
<keyword evidence="3" id="KW-1185">Reference proteome</keyword>
<organism evidence="2 3">
    <name type="scientific">Bradyrhizobium macuxiense</name>
    <dbReference type="NCBI Taxonomy" id="1755647"/>
    <lineage>
        <taxon>Bacteria</taxon>
        <taxon>Pseudomonadati</taxon>
        <taxon>Pseudomonadota</taxon>
        <taxon>Alphaproteobacteria</taxon>
        <taxon>Hyphomicrobiales</taxon>
        <taxon>Nitrobacteraceae</taxon>
        <taxon>Bradyrhizobium</taxon>
    </lineage>
</organism>
<feature type="transmembrane region" description="Helical" evidence="1">
    <location>
        <begin position="42"/>
        <end position="60"/>
    </location>
</feature>
<evidence type="ECO:0008006" key="4">
    <source>
        <dbReference type="Google" id="ProtNLM"/>
    </source>
</evidence>
<evidence type="ECO:0000313" key="2">
    <source>
        <dbReference type="EMBL" id="KWV57069.1"/>
    </source>
</evidence>
<comment type="caution">
    <text evidence="2">The sequence shown here is derived from an EMBL/GenBank/DDBJ whole genome shotgun (WGS) entry which is preliminary data.</text>
</comment>
<reference evidence="2 3" key="1">
    <citation type="submission" date="2015-11" db="EMBL/GenBank/DDBJ databases">
        <title>Draft Genome Sequence of the Strain BR 10303 (Bradyrhizobium sp.) isolated from nodules of Centrolobium paraense.</title>
        <authorList>
            <person name="Zelli J.E."/>
            <person name="Simoes-Araujo J.L."/>
            <person name="Barauna A.C."/>
            <person name="Silva K."/>
        </authorList>
    </citation>
    <scope>NUCLEOTIDE SEQUENCE [LARGE SCALE GENOMIC DNA]</scope>
    <source>
        <strain evidence="2 3">BR 10303</strain>
    </source>
</reference>